<evidence type="ECO:0000313" key="3">
    <source>
        <dbReference type="Proteomes" id="UP000095287"/>
    </source>
</evidence>
<protein>
    <submittedName>
        <fullName evidence="4">HCO3_cotransp domain-containing protein</fullName>
    </submittedName>
</protein>
<organism evidence="3 4">
    <name type="scientific">Steinernema glaseri</name>
    <dbReference type="NCBI Taxonomy" id="37863"/>
    <lineage>
        <taxon>Eukaryota</taxon>
        <taxon>Metazoa</taxon>
        <taxon>Ecdysozoa</taxon>
        <taxon>Nematoda</taxon>
        <taxon>Chromadorea</taxon>
        <taxon>Rhabditida</taxon>
        <taxon>Tylenchina</taxon>
        <taxon>Panagrolaimomorpha</taxon>
        <taxon>Strongyloidoidea</taxon>
        <taxon>Steinernematidae</taxon>
        <taxon>Steinernema</taxon>
    </lineage>
</organism>
<evidence type="ECO:0000256" key="1">
    <source>
        <dbReference type="SAM" id="MobiDB-lite"/>
    </source>
</evidence>
<accession>A0A1I7Z095</accession>
<keyword evidence="2" id="KW-0472">Membrane</keyword>
<dbReference type="WBParaSite" id="L893_g21480.t1">
    <property type="protein sequence ID" value="L893_g21480.t1"/>
    <property type="gene ID" value="L893_g21480"/>
</dbReference>
<proteinExistence type="predicted"/>
<feature type="transmembrane region" description="Helical" evidence="2">
    <location>
        <begin position="73"/>
        <end position="98"/>
    </location>
</feature>
<dbReference type="AlphaFoldDB" id="A0A1I7Z095"/>
<reference evidence="4" key="1">
    <citation type="submission" date="2016-11" db="UniProtKB">
        <authorList>
            <consortium name="WormBaseParasite"/>
        </authorList>
    </citation>
    <scope>IDENTIFICATION</scope>
</reference>
<feature type="compositionally biased region" description="Basic and acidic residues" evidence="1">
    <location>
        <begin position="121"/>
        <end position="140"/>
    </location>
</feature>
<keyword evidence="2" id="KW-1133">Transmembrane helix</keyword>
<feature type="region of interest" description="Disordered" evidence="1">
    <location>
        <begin position="111"/>
        <end position="141"/>
    </location>
</feature>
<name>A0A1I7Z095_9BILA</name>
<feature type="transmembrane region" description="Helical" evidence="2">
    <location>
        <begin position="21"/>
        <end position="47"/>
    </location>
</feature>
<sequence length="165" mass="18786">MSWLLQRPFKDLVEPYHVHNDFSVVVFLSSALIGTFVVSPLAFVFVVKNFVMSWLLQRPFKDLVEPYHVHNDFSVVVFLSSALIGTFVVSPLAFVFVVKKWFQQDVGHETSRTPHTLRNRPVAEHTDIEESSDSSRETHSEATLIEFDAIDTEMPNSIDSTQDSS</sequence>
<evidence type="ECO:0000313" key="4">
    <source>
        <dbReference type="WBParaSite" id="L893_g21480.t1"/>
    </source>
</evidence>
<keyword evidence="3" id="KW-1185">Reference proteome</keyword>
<dbReference type="Proteomes" id="UP000095287">
    <property type="component" value="Unplaced"/>
</dbReference>
<keyword evidence="2" id="KW-0812">Transmembrane</keyword>
<evidence type="ECO:0000256" key="2">
    <source>
        <dbReference type="SAM" id="Phobius"/>
    </source>
</evidence>